<dbReference type="SUPFAM" id="SSF52058">
    <property type="entry name" value="L domain-like"/>
    <property type="match status" value="1"/>
</dbReference>
<dbReference type="PANTHER" id="PTHR45617:SF181">
    <property type="entry name" value="LP04042P"/>
    <property type="match status" value="1"/>
</dbReference>
<dbReference type="Pfam" id="PF13306">
    <property type="entry name" value="LRR_5"/>
    <property type="match status" value="2"/>
</dbReference>
<organism evidence="4 5">
    <name type="scientific">Candida albicans (strain SC5314 / ATCC MYA-2876)</name>
    <name type="common">Yeast</name>
    <dbReference type="NCBI Taxonomy" id="237561"/>
    <lineage>
        <taxon>Eukaryota</taxon>
        <taxon>Fungi</taxon>
        <taxon>Dikarya</taxon>
        <taxon>Ascomycota</taxon>
        <taxon>Saccharomycotina</taxon>
        <taxon>Pichiomycetes</taxon>
        <taxon>Debaryomycetaceae</taxon>
        <taxon>Candida/Lodderomyces clade</taxon>
        <taxon>Candida</taxon>
    </lineage>
</organism>
<dbReference type="eggNOG" id="KOG0531">
    <property type="taxonomic scope" value="Eukaryota"/>
</dbReference>
<dbReference type="InterPro" id="IPR032675">
    <property type="entry name" value="LRR_dom_sf"/>
</dbReference>
<sequence length="551" mass="62948">MSTESTAPAINRLVLLYDKPKYYHTIMLLKELRELENNFITVIEIETIDKFLKETTITSVKFQHLHMCIEYNDQFKANLQKFINFLKNNQKMIDDIGDLSYHIHFEPGKKWKEYTKSEVKKYTEFLKVLRDAGASKVVHCSVINKYDMDTVYITEKEDLAKLGKEIQSDIDFWENLEILDYGESSIRFLPGVKLPDSLKILNIGGGYALETLAGFKMPPKLEQLSAGQGAMPSIDDIVFPPTLKSLEIPENKIYFLDYVKFPPSLKDLDVSQNRIESLKDVNFPSGLETLSLCFNPIESLKGVKFPESLQLLDISNIPNESMAGVKFPESLEVLNLQSSMTTTRGLKLPQHLKHLILSGNGINSINPLKLPNTIEILYLNQNHIKTLNKVVFPPKLRELYLGVNLITTLKNVAFPATIEVLDFEQDPFFYENDKHITTLKDVILPPNLKTLKLSYHGIKTIESFEFPASLRYLSLAYNELRLIRNVKFGNHLKTLDLSGNQDLQSLDNVIIPESVTELRVPPQLVANLPAYVIERANENRLIIKKDDIESE</sequence>
<proteinExistence type="predicted"/>
<dbReference type="SMR" id="A0A1D8PDZ2"/>
<dbReference type="GO" id="GO:0005737">
    <property type="term" value="C:cytoplasm"/>
    <property type="evidence" value="ECO:0000318"/>
    <property type="project" value="GO_Central"/>
</dbReference>
<dbReference type="InterPro" id="IPR026906">
    <property type="entry name" value="LRR_5"/>
</dbReference>
<dbReference type="Gene3D" id="3.80.10.10">
    <property type="entry name" value="Ribonuclease Inhibitor"/>
    <property type="match status" value="3"/>
</dbReference>
<dbReference type="InterPro" id="IPR001611">
    <property type="entry name" value="Leu-rich_rpt"/>
</dbReference>
<accession>A0A1D8PDZ2</accession>
<dbReference type="RefSeq" id="XP_718801.2">
    <property type="nucleotide sequence ID" value="XM_713708.2"/>
</dbReference>
<dbReference type="Pfam" id="PF05725">
    <property type="entry name" value="FNIP"/>
    <property type="match status" value="1"/>
</dbReference>
<dbReference type="Pfam" id="PF13516">
    <property type="entry name" value="LRR_6"/>
    <property type="match status" value="1"/>
</dbReference>
<dbReference type="EMBL" id="CP017623">
    <property type="protein sequence ID" value="AOW26350.1"/>
    <property type="molecule type" value="Genomic_DNA"/>
</dbReference>
<dbReference type="KEGG" id="cal:CAALFM_C106970CA"/>
<dbReference type="OrthoDB" id="266138at2759"/>
<reference evidence="4 5" key="2">
    <citation type="journal article" date="2007" name="Genome Biol.">
        <title>Assembly of the Candida albicans genome into sixteen supercontigs aligned on the eight chromosomes.</title>
        <authorList>
            <person name="van het Hoog M."/>
            <person name="Rast T.J."/>
            <person name="Martchenko M."/>
            <person name="Grindle S."/>
            <person name="Dignard D."/>
            <person name="Hogues H."/>
            <person name="Cuomo C."/>
            <person name="Berriman M."/>
            <person name="Scherer S."/>
            <person name="Magee B.B."/>
            <person name="Whiteway M."/>
            <person name="Chibana H."/>
            <person name="Nantel A."/>
            <person name="Magee P.T."/>
        </authorList>
    </citation>
    <scope>GENOME REANNOTATION</scope>
    <source>
        <strain evidence="5">SC5314 / ATCC MYA-2876</strain>
    </source>
</reference>
<dbReference type="Proteomes" id="UP000000559">
    <property type="component" value="Chromosome 1"/>
</dbReference>
<evidence type="ECO:0000256" key="2">
    <source>
        <dbReference type="ARBA" id="ARBA00022737"/>
    </source>
</evidence>
<dbReference type="InterPro" id="IPR008615">
    <property type="entry name" value="FNIP"/>
</dbReference>
<dbReference type="CGD" id="CAL0000198629">
    <property type="gene designation" value="orf19.13592"/>
</dbReference>
<gene>
    <name evidence="4" type="ordered locus">CAALFM_C106970CA</name>
    <name evidence="3" type="ordered locus">orf19.13592</name>
</gene>
<keyword evidence="5" id="KW-1185">Reference proteome</keyword>
<dbReference type="PROSITE" id="PS51450">
    <property type="entry name" value="LRR"/>
    <property type="match status" value="2"/>
</dbReference>
<protein>
    <submittedName>
        <fullName evidence="4">Uncharacterized protein</fullName>
    </submittedName>
</protein>
<reference evidence="4 5" key="3">
    <citation type="journal article" date="2013" name="Genome Biol.">
        <title>Assembly of a phased diploid Candida albicans genome facilitates allele-specific measurements and provides a simple model for repeat and indel structure.</title>
        <authorList>
            <person name="Muzzey D."/>
            <person name="Schwartz K."/>
            <person name="Weissman J.S."/>
            <person name="Sherlock G."/>
        </authorList>
    </citation>
    <scope>NUCLEOTIDE SEQUENCE [LARGE SCALE GENOMIC DNA]</scope>
    <source>
        <strain evidence="5">SC5314 / ATCC MYA-2876</strain>
    </source>
</reference>
<keyword evidence="2" id="KW-0677">Repeat</keyword>
<dbReference type="InParanoid" id="A0A1D8PDZ2"/>
<dbReference type="AlphaFoldDB" id="A0A1D8PDZ2"/>
<evidence type="ECO:0000256" key="1">
    <source>
        <dbReference type="ARBA" id="ARBA00022614"/>
    </source>
</evidence>
<evidence type="ECO:0000313" key="4">
    <source>
        <dbReference type="EMBL" id="AOW26350.1"/>
    </source>
</evidence>
<dbReference type="PANTHER" id="PTHR45617">
    <property type="entry name" value="LEUCINE RICH REPEAT FAMILY PROTEIN"/>
    <property type="match status" value="1"/>
</dbReference>
<dbReference type="STRING" id="237561.A0A1D8PDZ2"/>
<keyword evidence="1" id="KW-0433">Leucine-rich repeat</keyword>
<reference evidence="4 5" key="1">
    <citation type="journal article" date="2004" name="Proc. Natl. Acad. Sci. U.S.A.">
        <title>The diploid genome sequence of Candida albicans.</title>
        <authorList>
            <person name="Jones T."/>
            <person name="Federspiel N.A."/>
            <person name="Chibana H."/>
            <person name="Dungan J."/>
            <person name="Kalman S."/>
            <person name="Magee B.B."/>
            <person name="Newport G."/>
            <person name="Thorstenson Y.R."/>
            <person name="Agabian N."/>
            <person name="Magee P.T."/>
            <person name="Davis R.W."/>
            <person name="Scherer S."/>
        </authorList>
    </citation>
    <scope>NUCLEOTIDE SEQUENCE [LARGE SCALE GENOMIC DNA]</scope>
    <source>
        <strain evidence="5">SC5314 / ATCC MYA-2876</strain>
    </source>
</reference>
<name>A0A1D8PDZ2_CANAL</name>
<evidence type="ECO:0000313" key="5">
    <source>
        <dbReference type="Proteomes" id="UP000000559"/>
    </source>
</evidence>
<dbReference type="VEuPathDB" id="FungiDB:C1_06970C_A"/>
<dbReference type="SMART" id="SM00365">
    <property type="entry name" value="LRR_SD22"/>
    <property type="match status" value="5"/>
</dbReference>
<evidence type="ECO:0000313" key="3">
    <source>
        <dbReference type="CGD" id="CAL0000198629"/>
    </source>
</evidence>
<dbReference type="GeneID" id="3639567"/>